<evidence type="ECO:0000256" key="5">
    <source>
        <dbReference type="ARBA" id="ARBA00023136"/>
    </source>
</evidence>
<keyword evidence="5 6" id="KW-0472">Membrane</keyword>
<feature type="transmembrane region" description="Helical" evidence="6">
    <location>
        <begin position="29"/>
        <end position="47"/>
    </location>
</feature>
<evidence type="ECO:0000259" key="7">
    <source>
        <dbReference type="Pfam" id="PF03772"/>
    </source>
</evidence>
<comment type="subcellular location">
    <subcellularLocation>
        <location evidence="1">Cell membrane</location>
        <topology evidence="1">Multi-pass membrane protein</topology>
    </subcellularLocation>
</comment>
<evidence type="ECO:0000256" key="2">
    <source>
        <dbReference type="ARBA" id="ARBA00022475"/>
    </source>
</evidence>
<dbReference type="InterPro" id="IPR052159">
    <property type="entry name" value="Competence_DNA_uptake"/>
</dbReference>
<evidence type="ECO:0000256" key="1">
    <source>
        <dbReference type="ARBA" id="ARBA00004651"/>
    </source>
</evidence>
<accession>A0A1G9NPW9</accession>
<evidence type="ECO:0000256" key="6">
    <source>
        <dbReference type="SAM" id="Phobius"/>
    </source>
</evidence>
<dbReference type="AlphaFoldDB" id="A0A1G9NPW9"/>
<dbReference type="PANTHER" id="PTHR30619:SF7">
    <property type="entry name" value="BETA-LACTAMASE DOMAIN PROTEIN"/>
    <property type="match status" value="1"/>
</dbReference>
<feature type="transmembrane region" description="Helical" evidence="6">
    <location>
        <begin position="317"/>
        <end position="340"/>
    </location>
</feature>
<sequence>MSELRLVPAALAVWAATLAGIVWGTWASLVAVAVVVAVSVVCAVLIVPRAEGPAPGRGAGQAMLVGGLGCAASAVTAVRMATAKAWEFGSEVTGTVSGQPTPTTGAGGGFLLRLSVSGHPGSIPVFVRSVPDGVEAGAAVRVAGSVAESTRPGTAQVVINGEVTAIGPPTGVAAWSNHVKDVFAESVARTVGERSQGLIPGMVLGDTSLQTPAEQQAYIHTGLSHLSAVSGANVAIVTTAAAVLASAVGLGLRGRVACAVVALTVFASLVGPEPSVLRASVTGLVGLTAVLASSVAEPVHALSLAVIGLVLVDSNLAVSYGFALSVAATAGIVALSPLLFRALAPMGWPDIVVRALSVAIAADVVTMPLVAAMAGEVSVVSVAANLLVAPVTAPVTVLGLVAVVLALGPGGLETPLLWVIEPLTAWIHLVAQVGAALPGATAHASPLTVVVCYGWVLAGFVLGRPRATVAAVSAVAVVGVVVGASAPWVRPVDVTGLHAHVVTRERDIDPVPANAQVVVVLEEGRPHARPVETADGLPVLYPNRDGDVRLYPDGTQRAASGAF</sequence>
<feature type="domain" description="ComEC/Rec2-related protein" evidence="7">
    <location>
        <begin position="202"/>
        <end position="462"/>
    </location>
</feature>
<feature type="transmembrane region" description="Helical" evidence="6">
    <location>
        <begin position="386"/>
        <end position="408"/>
    </location>
</feature>
<keyword evidence="2" id="KW-1003">Cell membrane</keyword>
<name>A0A1G9NPW9_9CORY</name>
<dbReference type="OrthoDB" id="7177610at2"/>
<dbReference type="InterPro" id="IPR004477">
    <property type="entry name" value="ComEC_N"/>
</dbReference>
<protein>
    <submittedName>
        <fullName evidence="8">Competence protein ComEC</fullName>
    </submittedName>
</protein>
<dbReference type="Proteomes" id="UP000199350">
    <property type="component" value="Chromosome I"/>
</dbReference>
<feature type="transmembrane region" description="Helical" evidence="6">
    <location>
        <begin position="469"/>
        <end position="489"/>
    </location>
</feature>
<feature type="transmembrane region" description="Helical" evidence="6">
    <location>
        <begin position="352"/>
        <end position="374"/>
    </location>
</feature>
<dbReference type="PANTHER" id="PTHR30619">
    <property type="entry name" value="DNA INTERNALIZATION/COMPETENCE PROTEIN COMEC/REC2"/>
    <property type="match status" value="1"/>
</dbReference>
<dbReference type="GO" id="GO:0005886">
    <property type="term" value="C:plasma membrane"/>
    <property type="evidence" value="ECO:0007669"/>
    <property type="project" value="UniProtKB-SubCell"/>
</dbReference>
<feature type="transmembrane region" description="Helical" evidence="6">
    <location>
        <begin position="226"/>
        <end position="248"/>
    </location>
</feature>
<keyword evidence="4 6" id="KW-1133">Transmembrane helix</keyword>
<dbReference type="EMBL" id="LT629700">
    <property type="protein sequence ID" value="SDL88077.1"/>
    <property type="molecule type" value="Genomic_DNA"/>
</dbReference>
<feature type="transmembrane region" description="Helical" evidence="6">
    <location>
        <begin position="443"/>
        <end position="462"/>
    </location>
</feature>
<gene>
    <name evidence="8" type="ORF">SAMN04488535_1104</name>
</gene>
<dbReference type="NCBIfam" id="TIGR00360">
    <property type="entry name" value="ComEC_N-term"/>
    <property type="match status" value="1"/>
</dbReference>
<reference evidence="9" key="1">
    <citation type="submission" date="2016-10" db="EMBL/GenBank/DDBJ databases">
        <authorList>
            <person name="Varghese N."/>
            <person name="Submissions S."/>
        </authorList>
    </citation>
    <scope>NUCLEOTIDE SEQUENCE [LARGE SCALE GENOMIC DNA]</scope>
    <source>
        <strain evidence="9">DSM 20632</strain>
    </source>
</reference>
<proteinExistence type="predicted"/>
<dbReference type="Pfam" id="PF03772">
    <property type="entry name" value="Competence"/>
    <property type="match status" value="1"/>
</dbReference>
<evidence type="ECO:0000256" key="3">
    <source>
        <dbReference type="ARBA" id="ARBA00022692"/>
    </source>
</evidence>
<feature type="transmembrane region" description="Helical" evidence="6">
    <location>
        <begin position="284"/>
        <end position="311"/>
    </location>
</feature>
<evidence type="ECO:0000313" key="9">
    <source>
        <dbReference type="Proteomes" id="UP000199350"/>
    </source>
</evidence>
<keyword evidence="9" id="KW-1185">Reference proteome</keyword>
<dbReference type="STRING" id="38302.SAMN04488535_1104"/>
<evidence type="ECO:0000313" key="8">
    <source>
        <dbReference type="EMBL" id="SDL88077.1"/>
    </source>
</evidence>
<dbReference type="RefSeq" id="WP_092149801.1">
    <property type="nucleotide sequence ID" value="NZ_LT629700.1"/>
</dbReference>
<feature type="transmembrane region" description="Helical" evidence="6">
    <location>
        <begin position="254"/>
        <end position="272"/>
    </location>
</feature>
<keyword evidence="3 6" id="KW-0812">Transmembrane</keyword>
<organism evidence="8 9">
    <name type="scientific">Corynebacterium mycetoides</name>
    <dbReference type="NCBI Taxonomy" id="38302"/>
    <lineage>
        <taxon>Bacteria</taxon>
        <taxon>Bacillati</taxon>
        <taxon>Actinomycetota</taxon>
        <taxon>Actinomycetes</taxon>
        <taxon>Mycobacteriales</taxon>
        <taxon>Corynebacteriaceae</taxon>
        <taxon>Corynebacterium</taxon>
    </lineage>
</organism>
<evidence type="ECO:0000256" key="4">
    <source>
        <dbReference type="ARBA" id="ARBA00022989"/>
    </source>
</evidence>